<dbReference type="Gene3D" id="1.20.120.50">
    <property type="entry name" value="Hemerythrin-like"/>
    <property type="match status" value="1"/>
</dbReference>
<dbReference type="RefSeq" id="WP_377315706.1">
    <property type="nucleotide sequence ID" value="NZ_JBHUIY010000013.1"/>
</dbReference>
<dbReference type="InterPro" id="IPR001279">
    <property type="entry name" value="Metallo-B-lactamas"/>
</dbReference>
<dbReference type="SMART" id="SM00849">
    <property type="entry name" value="Lactamase_B"/>
    <property type="match status" value="1"/>
</dbReference>
<dbReference type="Pfam" id="PF01814">
    <property type="entry name" value="Hemerythrin"/>
    <property type="match status" value="1"/>
</dbReference>
<dbReference type="NCBIfam" id="TIGR02481">
    <property type="entry name" value="hemeryth_dom"/>
    <property type="match status" value="1"/>
</dbReference>
<dbReference type="InterPro" id="IPR000595">
    <property type="entry name" value="cNMP-bd_dom"/>
</dbReference>
<dbReference type="Pfam" id="PF23023">
    <property type="entry name" value="Anti-Pycsar_Apyc1"/>
    <property type="match status" value="1"/>
</dbReference>
<keyword evidence="2" id="KW-0813">Transport</keyword>
<dbReference type="PROSITE" id="PS00550">
    <property type="entry name" value="HEMERYTHRINS"/>
    <property type="match status" value="1"/>
</dbReference>
<dbReference type="NCBIfam" id="NF033749">
    <property type="entry name" value="bact_hemeryth"/>
    <property type="match status" value="1"/>
</dbReference>
<dbReference type="InterPro" id="IPR012312">
    <property type="entry name" value="Hemerythrin-like"/>
</dbReference>
<organism evidence="6 7">
    <name type="scientific">Phaeospirillum tilakii</name>
    <dbReference type="NCBI Taxonomy" id="741673"/>
    <lineage>
        <taxon>Bacteria</taxon>
        <taxon>Pseudomonadati</taxon>
        <taxon>Pseudomonadota</taxon>
        <taxon>Alphaproteobacteria</taxon>
        <taxon>Rhodospirillales</taxon>
        <taxon>Rhodospirillaceae</taxon>
        <taxon>Phaeospirillum</taxon>
    </lineage>
</organism>
<comment type="similarity">
    <text evidence="1">Belongs to the hemerythrin family.</text>
</comment>
<dbReference type="InterPro" id="IPR035938">
    <property type="entry name" value="Hemerythrin-like_sf"/>
</dbReference>
<dbReference type="PROSITE" id="PS51257">
    <property type="entry name" value="PROKAR_LIPOPROTEIN"/>
    <property type="match status" value="1"/>
</dbReference>
<reference evidence="7" key="1">
    <citation type="journal article" date="2019" name="Int. J. Syst. Evol. Microbiol.">
        <title>The Global Catalogue of Microorganisms (GCM) 10K type strain sequencing project: providing services to taxonomists for standard genome sequencing and annotation.</title>
        <authorList>
            <consortium name="The Broad Institute Genomics Platform"/>
            <consortium name="The Broad Institute Genome Sequencing Center for Infectious Disease"/>
            <person name="Wu L."/>
            <person name="Ma J."/>
        </authorList>
    </citation>
    <scope>NUCLEOTIDE SEQUENCE [LARGE SCALE GENOMIC DNA]</scope>
    <source>
        <strain evidence="7">KCTC 15012</strain>
    </source>
</reference>
<comment type="caution">
    <text evidence="6">The sequence shown here is derived from an EMBL/GenBank/DDBJ whole genome shotgun (WGS) entry which is preliminary data.</text>
</comment>
<dbReference type="SUPFAM" id="SSF56281">
    <property type="entry name" value="Metallo-hydrolase/oxidoreductase"/>
    <property type="match status" value="1"/>
</dbReference>
<dbReference type="CDD" id="cd00038">
    <property type="entry name" value="CAP_ED"/>
    <property type="match status" value="1"/>
</dbReference>
<accession>A0ABW5CCU8</accession>
<dbReference type="InterPro" id="IPR018490">
    <property type="entry name" value="cNMP-bd_dom_sf"/>
</dbReference>
<evidence type="ECO:0000313" key="6">
    <source>
        <dbReference type="EMBL" id="MFD2233807.1"/>
    </source>
</evidence>
<name>A0ABW5CCU8_9PROT</name>
<dbReference type="PANTHER" id="PTHR37164">
    <property type="entry name" value="BACTERIOHEMERYTHRIN"/>
    <property type="match status" value="1"/>
</dbReference>
<dbReference type="Gene3D" id="3.60.15.10">
    <property type="entry name" value="Ribonuclease Z/Hydroxyacylglutathione hydrolase-like"/>
    <property type="match status" value="1"/>
</dbReference>
<keyword evidence="3" id="KW-0479">Metal-binding</keyword>
<dbReference type="Gene3D" id="2.60.120.10">
    <property type="entry name" value="Jelly Rolls"/>
    <property type="match status" value="2"/>
</dbReference>
<evidence type="ECO:0000256" key="2">
    <source>
        <dbReference type="ARBA" id="ARBA00022621"/>
    </source>
</evidence>
<keyword evidence="2" id="KW-0561">Oxygen transport</keyword>
<evidence type="ECO:0000256" key="4">
    <source>
        <dbReference type="ARBA" id="ARBA00023004"/>
    </source>
</evidence>
<dbReference type="InterPro" id="IPR016131">
    <property type="entry name" value="Haemerythrin_Fe_BS"/>
</dbReference>
<dbReference type="PROSITE" id="PS50042">
    <property type="entry name" value="CNMP_BINDING_3"/>
    <property type="match status" value="2"/>
</dbReference>
<feature type="domain" description="Cyclic nucleotide-binding" evidence="5">
    <location>
        <begin position="514"/>
        <end position="592"/>
    </location>
</feature>
<evidence type="ECO:0000256" key="3">
    <source>
        <dbReference type="ARBA" id="ARBA00022723"/>
    </source>
</evidence>
<gene>
    <name evidence="6" type="ORF">ACFSNB_08320</name>
</gene>
<proteinExistence type="inferred from homology"/>
<dbReference type="Proteomes" id="UP001597296">
    <property type="component" value="Unassembled WGS sequence"/>
</dbReference>
<feature type="domain" description="Cyclic nucleotide-binding" evidence="5">
    <location>
        <begin position="653"/>
        <end position="703"/>
    </location>
</feature>
<protein>
    <submittedName>
        <fullName evidence="6">Bacteriohemerythrin</fullName>
    </submittedName>
</protein>
<dbReference type="CDD" id="cd12107">
    <property type="entry name" value="Hemerythrin"/>
    <property type="match status" value="1"/>
</dbReference>
<sequence>MPALRKIEVTPGVWWIEAPAAGLALLCGCPADAVKHLIRRGLVASTEQGGVPFETGPNAILLSDALVQNGHVCNLAEFPVLQMLYRQGMIVPGHPGNTGARPLLLGSAEQVAAQMRYIHRGNYGLISEAELIAAGADPAAAAEQMRLKTRFAFGRIRPPEELLDTRVVGDEPVEIRPGVTLRRLLFNVFQISAGGESTVVDLNLPPSEGYEPPYPLADHLLKREYFAVVHSGEGDGWDIDRPSMAAIVMYQGRIFLVDAGPNILHSLNALGIGLNEVEGLFHTHCHDDHFAGLTALMRADHRLKYFATPLVQAAVARKLSALLGIGEADFTAWFDWQPLAENRWSSIDGLEVRPVPSPHPVETSVFHFRALGPDGYRTYAHLADICRLSVLRGFVTDDPNGPGISAALYERVAAAYLEPADLKKIDVGGGMIHGDAYDFRDDASDKIILAHTAHRTTRAQKAIGSTASFGTVDVLIPSNHDFIWPFACDALESYFPGIPRHQIRVLLNNRVATFNPGTILIKEGGVPPAIYLLLSGCVEMLPAERGPRSLLSAGALLGEMPGLFGAAVGETYRAVSFVRALAIPCSLYQAFVAGNDLFPVMTRLQERREFLGRTVLLGEVASSRRLNRIAQAAERRPVAAGEAVTLPAATVALILSGAIGRWQGDGLIESLGPGAHFGEEAVLPGAALPLAVRALEAGELLLLPAAELADIPSVRWKLFESASRRGPLPGGGEPPPRAEIGVRWSEGYAVGVRRVDGHHRRLVEISNSVLGRLETEPAGAGLDDDLGRLRDYALFHFGEEEQLMVRHQYPQFQAHRAEHRRLIDQIETIRAEIGHARGRERGEMEGFLRDWLVDHSQTEDRAAARFLNSQGVY</sequence>
<dbReference type="Pfam" id="PF00027">
    <property type="entry name" value="cNMP_binding"/>
    <property type="match status" value="1"/>
</dbReference>
<evidence type="ECO:0000313" key="7">
    <source>
        <dbReference type="Proteomes" id="UP001597296"/>
    </source>
</evidence>
<dbReference type="SMART" id="SM00100">
    <property type="entry name" value="cNMP"/>
    <property type="match status" value="2"/>
</dbReference>
<dbReference type="SUPFAM" id="SSF51206">
    <property type="entry name" value="cAMP-binding domain-like"/>
    <property type="match status" value="2"/>
</dbReference>
<dbReference type="InterPro" id="IPR036866">
    <property type="entry name" value="RibonucZ/Hydroxyglut_hydro"/>
</dbReference>
<evidence type="ECO:0000256" key="1">
    <source>
        <dbReference type="ARBA" id="ARBA00010587"/>
    </source>
</evidence>
<dbReference type="InterPro" id="IPR014710">
    <property type="entry name" value="RmlC-like_jellyroll"/>
</dbReference>
<evidence type="ECO:0000259" key="5">
    <source>
        <dbReference type="PROSITE" id="PS50042"/>
    </source>
</evidence>
<dbReference type="InterPro" id="IPR050669">
    <property type="entry name" value="Hemerythrin"/>
</dbReference>
<dbReference type="InterPro" id="IPR012827">
    <property type="entry name" value="Hemerythrin_metal-bd"/>
</dbReference>
<dbReference type="PANTHER" id="PTHR37164:SF1">
    <property type="entry name" value="BACTERIOHEMERYTHRIN"/>
    <property type="match status" value="1"/>
</dbReference>
<dbReference type="SUPFAM" id="SSF47188">
    <property type="entry name" value="Hemerythrin-like"/>
    <property type="match status" value="1"/>
</dbReference>
<keyword evidence="7" id="KW-1185">Reference proteome</keyword>
<keyword evidence="4" id="KW-0408">Iron</keyword>
<dbReference type="EMBL" id="JBHUIY010000013">
    <property type="protein sequence ID" value="MFD2233807.1"/>
    <property type="molecule type" value="Genomic_DNA"/>
</dbReference>